<reference evidence="1" key="1">
    <citation type="submission" date="2014-11" db="EMBL/GenBank/DDBJ databases">
        <authorList>
            <person name="Amaro Gonzalez C."/>
        </authorList>
    </citation>
    <scope>NUCLEOTIDE SEQUENCE</scope>
</reference>
<name>A0A0E9Y2F1_ANGAN</name>
<sequence length="45" mass="5314">MYSEINCISCNAYSVNLLFKMYLRSISVQMSHAAKPLRKNQLFYH</sequence>
<dbReference type="EMBL" id="GBXM01000192">
    <property type="protein sequence ID" value="JAI08386.1"/>
    <property type="molecule type" value="Transcribed_RNA"/>
</dbReference>
<proteinExistence type="predicted"/>
<reference evidence="1" key="2">
    <citation type="journal article" date="2015" name="Fish Shellfish Immunol.">
        <title>Early steps in the European eel (Anguilla anguilla)-Vibrio vulnificus interaction in the gills: Role of the RtxA13 toxin.</title>
        <authorList>
            <person name="Callol A."/>
            <person name="Pajuelo D."/>
            <person name="Ebbesson L."/>
            <person name="Teles M."/>
            <person name="MacKenzie S."/>
            <person name="Amaro C."/>
        </authorList>
    </citation>
    <scope>NUCLEOTIDE SEQUENCE</scope>
</reference>
<accession>A0A0E9Y2F1</accession>
<protein>
    <submittedName>
        <fullName evidence="1">Uncharacterized protein</fullName>
    </submittedName>
</protein>
<organism evidence="1">
    <name type="scientific">Anguilla anguilla</name>
    <name type="common">European freshwater eel</name>
    <name type="synonym">Muraena anguilla</name>
    <dbReference type="NCBI Taxonomy" id="7936"/>
    <lineage>
        <taxon>Eukaryota</taxon>
        <taxon>Metazoa</taxon>
        <taxon>Chordata</taxon>
        <taxon>Craniata</taxon>
        <taxon>Vertebrata</taxon>
        <taxon>Euteleostomi</taxon>
        <taxon>Actinopterygii</taxon>
        <taxon>Neopterygii</taxon>
        <taxon>Teleostei</taxon>
        <taxon>Anguilliformes</taxon>
        <taxon>Anguillidae</taxon>
        <taxon>Anguilla</taxon>
    </lineage>
</organism>
<dbReference type="AlphaFoldDB" id="A0A0E9Y2F1"/>
<evidence type="ECO:0000313" key="1">
    <source>
        <dbReference type="EMBL" id="JAI08386.1"/>
    </source>
</evidence>